<evidence type="ECO:0000313" key="3">
    <source>
        <dbReference type="EMBL" id="PDW02756.1"/>
    </source>
</evidence>
<dbReference type="SMART" id="SM00271">
    <property type="entry name" value="DnaJ"/>
    <property type="match status" value="1"/>
</dbReference>
<dbReference type="SUPFAM" id="SSF48452">
    <property type="entry name" value="TPR-like"/>
    <property type="match status" value="1"/>
</dbReference>
<dbReference type="AlphaFoldDB" id="A0A2A6RIN5"/>
<dbReference type="Pfam" id="PF00226">
    <property type="entry name" value="DnaJ"/>
    <property type="match status" value="1"/>
</dbReference>
<accession>A0A2A6RIN5</accession>
<keyword evidence="4" id="KW-1185">Reference proteome</keyword>
<organism evidence="3 4">
    <name type="scientific">Candidatus Viridilinea mediisalina</name>
    <dbReference type="NCBI Taxonomy" id="2024553"/>
    <lineage>
        <taxon>Bacteria</taxon>
        <taxon>Bacillati</taxon>
        <taxon>Chloroflexota</taxon>
        <taxon>Chloroflexia</taxon>
        <taxon>Chloroflexales</taxon>
        <taxon>Chloroflexineae</taxon>
        <taxon>Oscillochloridaceae</taxon>
        <taxon>Candidatus Viridilinea</taxon>
    </lineage>
</organism>
<dbReference type="OrthoDB" id="5338908at2"/>
<dbReference type="PROSITE" id="PS50076">
    <property type="entry name" value="DNAJ_2"/>
    <property type="match status" value="1"/>
</dbReference>
<protein>
    <recommendedName>
        <fullName evidence="2">J domain-containing protein</fullName>
    </recommendedName>
</protein>
<evidence type="ECO:0000256" key="1">
    <source>
        <dbReference type="SAM" id="MobiDB-lite"/>
    </source>
</evidence>
<gene>
    <name evidence="3" type="ORF">CJ255_12360</name>
</gene>
<feature type="domain" description="J" evidence="2">
    <location>
        <begin position="3"/>
        <end position="73"/>
    </location>
</feature>
<evidence type="ECO:0000259" key="2">
    <source>
        <dbReference type="PROSITE" id="PS50076"/>
    </source>
</evidence>
<dbReference type="InterPro" id="IPR052243">
    <property type="entry name" value="Mito_inner_membrane_organizer"/>
</dbReference>
<name>A0A2A6RIN5_9CHLR</name>
<dbReference type="InterPro" id="IPR001623">
    <property type="entry name" value="DnaJ_domain"/>
</dbReference>
<proteinExistence type="predicted"/>
<dbReference type="InterPro" id="IPR011990">
    <property type="entry name" value="TPR-like_helical_dom_sf"/>
</dbReference>
<feature type="compositionally biased region" description="Acidic residues" evidence="1">
    <location>
        <begin position="81"/>
        <end position="96"/>
    </location>
</feature>
<comment type="caution">
    <text evidence="3">The sequence shown here is derived from an EMBL/GenBank/DDBJ whole genome shotgun (WGS) entry which is preliminary data.</text>
</comment>
<dbReference type="InterPro" id="IPR036869">
    <property type="entry name" value="J_dom_sf"/>
</dbReference>
<reference evidence="4" key="1">
    <citation type="submission" date="2017-08" db="EMBL/GenBank/DDBJ databases">
        <authorList>
            <person name="Grouzdev D.S."/>
            <person name="Gaisin V.A."/>
            <person name="Rysina M.S."/>
            <person name="Gorlenko V.M."/>
        </authorList>
    </citation>
    <scope>NUCLEOTIDE SEQUENCE [LARGE SCALE GENOMIC DNA]</scope>
    <source>
        <strain evidence="4">Kir15-3F</strain>
    </source>
</reference>
<sequence length="363" mass="40491">MHDHYETLQVHPKADTEAIRAAYGRMCERYAPERLEGAAEELQQLARQRREALDHAYAILSDPQLRAAYDAELAATAVTAEPDDAVQEAPAEDEELDYRPLPPAGRQERPPGFDTQPTRRRARAQARGRGAARPPLPEWVAPTVIVAVCTFAIVLTTLITTVLWAPTPTAVSGPQIIDPNVADPAQPNMEQMLSQFEAQVISARQVVNNIPDHPNAWLQLGNALYDSVMVLRERLDQGDLNVQSLYIERLPRWLEAADAYRRASELDPTSALAHADLGASLCYYGQSINDQNYIREGTIEVERALELDIMEGRALLGAGICYIFADPPRRSEAIEQWQRLLLLPDVEPGLIFQARQLLLEHAQ</sequence>
<dbReference type="SUPFAM" id="SSF46565">
    <property type="entry name" value="Chaperone J-domain"/>
    <property type="match status" value="1"/>
</dbReference>
<dbReference type="EMBL" id="NQWI01000053">
    <property type="protein sequence ID" value="PDW02756.1"/>
    <property type="molecule type" value="Genomic_DNA"/>
</dbReference>
<dbReference type="PRINTS" id="PR00625">
    <property type="entry name" value="JDOMAIN"/>
</dbReference>
<dbReference type="Gene3D" id="1.10.287.110">
    <property type="entry name" value="DnaJ domain"/>
    <property type="match status" value="1"/>
</dbReference>
<feature type="region of interest" description="Disordered" evidence="1">
    <location>
        <begin position="81"/>
        <end position="133"/>
    </location>
</feature>
<dbReference type="Proteomes" id="UP000220527">
    <property type="component" value="Unassembled WGS sequence"/>
</dbReference>
<dbReference type="PANTHER" id="PTHR44157">
    <property type="entry name" value="DNAJ HOMOLOG SUBFAMILY C MEMBER 11"/>
    <property type="match status" value="1"/>
</dbReference>
<dbReference type="PANTHER" id="PTHR44157:SF1">
    <property type="entry name" value="DNAJ HOMOLOG SUBFAMILY C MEMBER 11"/>
    <property type="match status" value="1"/>
</dbReference>
<dbReference type="Gene3D" id="1.25.40.10">
    <property type="entry name" value="Tetratricopeptide repeat domain"/>
    <property type="match status" value="1"/>
</dbReference>
<evidence type="ECO:0000313" key="4">
    <source>
        <dbReference type="Proteomes" id="UP000220527"/>
    </source>
</evidence>
<dbReference type="RefSeq" id="WP_097644414.1">
    <property type="nucleotide sequence ID" value="NZ_NQWI01000053.1"/>
</dbReference>